<dbReference type="InterPro" id="IPR011629">
    <property type="entry name" value="CobW-like_C"/>
</dbReference>
<comment type="similarity">
    <text evidence="4">Belongs to the SIMIBI class G3E GTPase family. ZNG1 subfamily.</text>
</comment>
<dbReference type="GO" id="GO:0016787">
    <property type="term" value="F:hydrolase activity"/>
    <property type="evidence" value="ECO:0007669"/>
    <property type="project" value="UniProtKB-KW"/>
</dbReference>
<feature type="domain" description="CobW/HypB/UreG nucleotide-binding" evidence="6">
    <location>
        <begin position="8"/>
        <end position="183"/>
    </location>
</feature>
<dbReference type="RefSeq" id="WP_035341877.1">
    <property type="nucleotide sequence ID" value="NZ_BAUU01000007.1"/>
</dbReference>
<gene>
    <name evidence="8" type="ORF">JCM9152_1249</name>
</gene>
<dbReference type="Proteomes" id="UP000018895">
    <property type="component" value="Unassembled WGS sequence"/>
</dbReference>
<dbReference type="InterPro" id="IPR051316">
    <property type="entry name" value="Zinc-reg_GTPase_activator"/>
</dbReference>
<dbReference type="AlphaFoldDB" id="W4QDW4"/>
<dbReference type="EMBL" id="BAUU01000007">
    <property type="protein sequence ID" value="GAE29863.1"/>
    <property type="molecule type" value="Genomic_DNA"/>
</dbReference>
<evidence type="ECO:0000256" key="4">
    <source>
        <dbReference type="ARBA" id="ARBA00034320"/>
    </source>
</evidence>
<dbReference type="PANTHER" id="PTHR13748">
    <property type="entry name" value="COBW-RELATED"/>
    <property type="match status" value="1"/>
</dbReference>
<name>W4QDW4_9BACI</name>
<dbReference type="STRING" id="1236971.JCM9152_1249"/>
<evidence type="ECO:0000313" key="9">
    <source>
        <dbReference type="Proteomes" id="UP000018895"/>
    </source>
</evidence>
<protein>
    <recommendedName>
        <fullName evidence="10">Metal chaperone</fullName>
    </recommendedName>
</protein>
<organism evidence="8 9">
    <name type="scientific">Halalkalibacter hemicellulosilyticusJCM 9152</name>
    <dbReference type="NCBI Taxonomy" id="1236971"/>
    <lineage>
        <taxon>Bacteria</taxon>
        <taxon>Bacillati</taxon>
        <taxon>Bacillota</taxon>
        <taxon>Bacilli</taxon>
        <taxon>Bacillales</taxon>
        <taxon>Bacillaceae</taxon>
        <taxon>Halalkalibacter</taxon>
    </lineage>
</organism>
<dbReference type="Gene3D" id="3.40.50.300">
    <property type="entry name" value="P-loop containing nucleotide triphosphate hydrolases"/>
    <property type="match status" value="1"/>
</dbReference>
<dbReference type="OrthoDB" id="9808822at2"/>
<dbReference type="InterPro" id="IPR036627">
    <property type="entry name" value="CobW-likC_sf"/>
</dbReference>
<feature type="domain" description="CobW C-terminal" evidence="7">
    <location>
        <begin position="232"/>
        <end position="305"/>
    </location>
</feature>
<evidence type="ECO:0008006" key="10">
    <source>
        <dbReference type="Google" id="ProtNLM"/>
    </source>
</evidence>
<keyword evidence="1" id="KW-0547">Nucleotide-binding</keyword>
<dbReference type="CDD" id="cd03112">
    <property type="entry name" value="CobW-like"/>
    <property type="match status" value="1"/>
</dbReference>
<proteinExistence type="inferred from homology"/>
<dbReference type="InterPro" id="IPR003495">
    <property type="entry name" value="CobW/HypB/UreG_nucleotide-bd"/>
</dbReference>
<evidence type="ECO:0000259" key="6">
    <source>
        <dbReference type="Pfam" id="PF02492"/>
    </source>
</evidence>
<dbReference type="Pfam" id="PF07683">
    <property type="entry name" value="CobW_C"/>
    <property type="match status" value="1"/>
</dbReference>
<dbReference type="GO" id="GO:0005737">
    <property type="term" value="C:cytoplasm"/>
    <property type="evidence" value="ECO:0007669"/>
    <property type="project" value="TreeGrafter"/>
</dbReference>
<dbReference type="PANTHER" id="PTHR13748:SF62">
    <property type="entry name" value="COBW DOMAIN-CONTAINING PROTEIN"/>
    <property type="match status" value="1"/>
</dbReference>
<evidence type="ECO:0000256" key="3">
    <source>
        <dbReference type="ARBA" id="ARBA00023186"/>
    </source>
</evidence>
<evidence type="ECO:0000256" key="1">
    <source>
        <dbReference type="ARBA" id="ARBA00022741"/>
    </source>
</evidence>
<dbReference type="GO" id="GO:0000166">
    <property type="term" value="F:nucleotide binding"/>
    <property type="evidence" value="ECO:0007669"/>
    <property type="project" value="UniProtKB-KW"/>
</dbReference>
<sequence>MKNKTELIILTGFLGSGKSTLLQRLLQKEQQIGRRIAVIMNEIGKVSVDSASIPEKTPIRELLNGCICCSIQGDLTVQIKGLIEQYELDAIYIEATGVAHPLEIMNACTHMQLIGASYLKSVITTVHAKQWFEKKMSIKLKKLMTEQIRFADLIIINHIDGVDSSIIREVEAEIKQFNENAHFYVTSFASIQLVTNELDKQKDRLTYEAEFDAHIHHSLHIRTVNLPILSTVERVAFTNWLCQKDQLYRAKGFVQLNETPGMFLFNLSYGEVVFERLKKVNKQQPILVLIGERLEKEVIESELSSIYA</sequence>
<accession>W4QDW4</accession>
<dbReference type="Pfam" id="PF02492">
    <property type="entry name" value="cobW"/>
    <property type="match status" value="1"/>
</dbReference>
<comment type="catalytic activity">
    <reaction evidence="5">
        <text>GTP + H2O = GDP + phosphate + H(+)</text>
        <dbReference type="Rhea" id="RHEA:19669"/>
        <dbReference type="ChEBI" id="CHEBI:15377"/>
        <dbReference type="ChEBI" id="CHEBI:15378"/>
        <dbReference type="ChEBI" id="CHEBI:37565"/>
        <dbReference type="ChEBI" id="CHEBI:43474"/>
        <dbReference type="ChEBI" id="CHEBI:58189"/>
    </reaction>
    <physiologicalReaction direction="left-to-right" evidence="5">
        <dbReference type="Rhea" id="RHEA:19670"/>
    </physiologicalReaction>
</comment>
<evidence type="ECO:0000313" key="8">
    <source>
        <dbReference type="EMBL" id="GAE29863.1"/>
    </source>
</evidence>
<dbReference type="SUPFAM" id="SSF90002">
    <property type="entry name" value="Hypothetical protein YjiA, C-terminal domain"/>
    <property type="match status" value="1"/>
</dbReference>
<keyword evidence="3" id="KW-0143">Chaperone</keyword>
<dbReference type="SUPFAM" id="SSF52540">
    <property type="entry name" value="P-loop containing nucleoside triphosphate hydrolases"/>
    <property type="match status" value="1"/>
</dbReference>
<reference evidence="8" key="1">
    <citation type="journal article" date="2014" name="Genome Announc.">
        <title>Draft Genome Sequences of Three Alkaliphilic Bacillus Strains, Bacillus wakoensis JCM 9140T, Bacillus akibai JCM 9157T, and Bacillus hemicellulosilyticus JCM 9152T.</title>
        <authorList>
            <person name="Yuki M."/>
            <person name="Oshima K."/>
            <person name="Suda W."/>
            <person name="Oshida Y."/>
            <person name="Kitamura K."/>
            <person name="Iida T."/>
            <person name="Hattori M."/>
            <person name="Ohkuma M."/>
        </authorList>
    </citation>
    <scope>NUCLEOTIDE SEQUENCE [LARGE SCALE GENOMIC DNA]</scope>
    <source>
        <strain evidence="8">JCM 9152</strain>
    </source>
</reference>
<evidence type="ECO:0000256" key="2">
    <source>
        <dbReference type="ARBA" id="ARBA00022801"/>
    </source>
</evidence>
<evidence type="ECO:0000259" key="7">
    <source>
        <dbReference type="Pfam" id="PF07683"/>
    </source>
</evidence>
<keyword evidence="2" id="KW-0378">Hydrolase</keyword>
<keyword evidence="9" id="KW-1185">Reference proteome</keyword>
<evidence type="ECO:0000256" key="5">
    <source>
        <dbReference type="ARBA" id="ARBA00049117"/>
    </source>
</evidence>
<dbReference type="InterPro" id="IPR027417">
    <property type="entry name" value="P-loop_NTPase"/>
</dbReference>
<dbReference type="Gene3D" id="3.30.1220.10">
    <property type="entry name" value="CobW-like, C-terminal domain"/>
    <property type="match status" value="1"/>
</dbReference>
<comment type="caution">
    <text evidence="8">The sequence shown here is derived from an EMBL/GenBank/DDBJ whole genome shotgun (WGS) entry which is preliminary data.</text>
</comment>